<evidence type="ECO:0000313" key="2">
    <source>
        <dbReference type="Proteomes" id="UP000015354"/>
    </source>
</evidence>
<protein>
    <submittedName>
        <fullName evidence="1">Uncharacterized protein</fullName>
    </submittedName>
</protein>
<evidence type="ECO:0000313" key="1">
    <source>
        <dbReference type="EMBL" id="EPY16025.1"/>
    </source>
</evidence>
<accession>S9UZS2</accession>
<keyword evidence="2" id="KW-1185">Reference proteome</keyword>
<name>S9UZS2_9TRYP</name>
<reference evidence="1 2" key="1">
    <citation type="journal article" date="2013" name="PLoS ONE">
        <title>Predicting the Proteins of Angomonas deanei, Strigomonas culicis and Their Respective Endosymbionts Reveals New Aspects of the Trypanosomatidae Family.</title>
        <authorList>
            <person name="Motta M.C."/>
            <person name="Martins A.C."/>
            <person name="de Souza S.S."/>
            <person name="Catta-Preta C.M."/>
            <person name="Silva R."/>
            <person name="Klein C.C."/>
            <person name="de Almeida L.G."/>
            <person name="de Lima Cunha O."/>
            <person name="Ciapina L.P."/>
            <person name="Brocchi M."/>
            <person name="Colabardini A.C."/>
            <person name="de Araujo Lima B."/>
            <person name="Machado C.R."/>
            <person name="de Almeida Soares C.M."/>
            <person name="Probst C.M."/>
            <person name="de Menezes C.B."/>
            <person name="Thompson C.E."/>
            <person name="Bartholomeu D.C."/>
            <person name="Gradia D.F."/>
            <person name="Pavoni D.P."/>
            <person name="Grisard E.C."/>
            <person name="Fantinatti-Garboggini F."/>
            <person name="Marchini F.K."/>
            <person name="Rodrigues-Luiz G.F."/>
            <person name="Wagner G."/>
            <person name="Goldman G.H."/>
            <person name="Fietto J.L."/>
            <person name="Elias M.C."/>
            <person name="Goldman M.H."/>
            <person name="Sagot M.F."/>
            <person name="Pereira M."/>
            <person name="Stoco P.H."/>
            <person name="de Mendonca-Neto R.P."/>
            <person name="Teixeira S.M."/>
            <person name="Maciel T.E."/>
            <person name="de Oliveira Mendes T.A."/>
            <person name="Urmenyi T.P."/>
            <person name="de Souza W."/>
            <person name="Schenkman S."/>
            <person name="de Vasconcelos A.T."/>
        </authorList>
    </citation>
    <scope>NUCLEOTIDE SEQUENCE [LARGE SCALE GENOMIC DNA]</scope>
</reference>
<comment type="caution">
    <text evidence="1">The sequence shown here is derived from an EMBL/GenBank/DDBJ whole genome shotgun (WGS) entry which is preliminary data.</text>
</comment>
<sequence length="191" mass="21658">MGWVHPARTPRKCRAWIRKKRSPVVRKQRWCRPQSSHLSCGRCGWRTSRAPRRCPASAARLCCCSRHRSCTPTSAPRGRGRRRDGALRAGCARRCRCMSLTTRGASSRTCLCVDRRSSGGRRPPRPPTGHRRSRALASRACCCCTKMAARTATLRSRWWRSRFPSARHGRAGPRRGRWWSAFASPRSISSS</sequence>
<dbReference type="Proteomes" id="UP000015354">
    <property type="component" value="Unassembled WGS sequence"/>
</dbReference>
<dbReference type="AlphaFoldDB" id="S9UZS2"/>
<dbReference type="EMBL" id="ATMH01011590">
    <property type="protein sequence ID" value="EPY16025.1"/>
    <property type="molecule type" value="Genomic_DNA"/>
</dbReference>
<organism evidence="1 2">
    <name type="scientific">Strigomonas culicis</name>
    <dbReference type="NCBI Taxonomy" id="28005"/>
    <lineage>
        <taxon>Eukaryota</taxon>
        <taxon>Discoba</taxon>
        <taxon>Euglenozoa</taxon>
        <taxon>Kinetoplastea</taxon>
        <taxon>Metakinetoplastina</taxon>
        <taxon>Trypanosomatida</taxon>
        <taxon>Trypanosomatidae</taxon>
        <taxon>Strigomonadinae</taxon>
        <taxon>Strigomonas</taxon>
    </lineage>
</organism>
<proteinExistence type="predicted"/>
<gene>
    <name evidence="1" type="ORF">STCU_11603</name>
</gene>